<gene>
    <name evidence="1" type="ORF">BAE30_16715</name>
</gene>
<protein>
    <submittedName>
        <fullName evidence="1">Uncharacterized protein</fullName>
    </submittedName>
</protein>
<comment type="caution">
    <text evidence="1">The sequence shown here is derived from an EMBL/GenBank/DDBJ whole genome shotgun (WGS) entry which is preliminary data.</text>
</comment>
<name>A0A1E7YRS6_9PROT</name>
<dbReference type="Proteomes" id="UP000175707">
    <property type="component" value="Unassembled WGS sequence"/>
</dbReference>
<dbReference type="AlphaFoldDB" id="A0A1E7YRS6"/>
<evidence type="ECO:0000313" key="1">
    <source>
        <dbReference type="EMBL" id="OFC40030.1"/>
    </source>
</evidence>
<accession>A0A1E7YRS6</accession>
<organism evidence="1 2">
    <name type="scientific">Acidithiobacillus caldus</name>
    <dbReference type="NCBI Taxonomy" id="33059"/>
    <lineage>
        <taxon>Bacteria</taxon>
        <taxon>Pseudomonadati</taxon>
        <taxon>Pseudomonadota</taxon>
        <taxon>Acidithiobacillia</taxon>
        <taxon>Acidithiobacillales</taxon>
        <taxon>Acidithiobacillaceae</taxon>
        <taxon>Acidithiobacillus</taxon>
    </lineage>
</organism>
<reference evidence="1 2" key="1">
    <citation type="submission" date="2016-06" db="EMBL/GenBank/DDBJ databases">
        <title>Gene turnover analysis identifies the evolutionary adaptation of the extremophile Acidithiobacillus caldus.</title>
        <authorList>
            <person name="Zhang X."/>
        </authorList>
    </citation>
    <scope>NUCLEOTIDE SEQUENCE [LARGE SCALE GENOMIC DNA]</scope>
    <source>
        <strain evidence="1 2">S1</strain>
    </source>
</reference>
<dbReference type="OMA" id="QAMGMGY"/>
<dbReference type="RefSeq" id="WP_014002790.1">
    <property type="nucleotide sequence ID" value="NZ_CP026328.2"/>
</dbReference>
<dbReference type="PATRIC" id="fig|33059.14.peg.1657"/>
<proteinExistence type="predicted"/>
<dbReference type="EMBL" id="LZYH01001177">
    <property type="protein sequence ID" value="OFC40030.1"/>
    <property type="molecule type" value="Genomic_DNA"/>
</dbReference>
<evidence type="ECO:0000313" key="2">
    <source>
        <dbReference type="Proteomes" id="UP000175707"/>
    </source>
</evidence>
<dbReference type="GeneID" id="92931258"/>
<sequence>MDTQALDRWAHAELEKARSDSRRERLKRLITDMHKHPHSNALPVGSTQRAIAERNERKVMQQAMGMGYVPPEKEIQEMGLHLGLELGLGL</sequence>